<proteinExistence type="predicted"/>
<accession>A0ABR0RM96</accession>
<gene>
    <name evidence="2" type="ORF">PMZ80_005681</name>
</gene>
<dbReference type="CDD" id="cd05154">
    <property type="entry name" value="ACAD10_11_N-like"/>
    <property type="match status" value="1"/>
</dbReference>
<dbReference type="InterPro" id="IPR002575">
    <property type="entry name" value="Aminoglycoside_PTrfase"/>
</dbReference>
<dbReference type="SUPFAM" id="SSF56112">
    <property type="entry name" value="Protein kinase-like (PK-like)"/>
    <property type="match status" value="1"/>
</dbReference>
<evidence type="ECO:0000259" key="1">
    <source>
        <dbReference type="PROSITE" id="PS50011"/>
    </source>
</evidence>
<dbReference type="Gene3D" id="3.90.1200.10">
    <property type="match status" value="1"/>
</dbReference>
<dbReference type="InterPro" id="IPR008271">
    <property type="entry name" value="Ser/Thr_kinase_AS"/>
</dbReference>
<name>A0ABR0RM96_9EURO</name>
<organism evidence="2 3">
    <name type="scientific">Knufia obscura</name>
    <dbReference type="NCBI Taxonomy" id="1635080"/>
    <lineage>
        <taxon>Eukaryota</taxon>
        <taxon>Fungi</taxon>
        <taxon>Dikarya</taxon>
        <taxon>Ascomycota</taxon>
        <taxon>Pezizomycotina</taxon>
        <taxon>Eurotiomycetes</taxon>
        <taxon>Chaetothyriomycetidae</taxon>
        <taxon>Chaetothyriales</taxon>
        <taxon>Trichomeriaceae</taxon>
        <taxon>Knufia</taxon>
    </lineage>
</organism>
<dbReference type="Gene3D" id="3.30.200.20">
    <property type="entry name" value="Phosphorylase Kinase, domain 1"/>
    <property type="match status" value="1"/>
</dbReference>
<reference evidence="2 3" key="1">
    <citation type="journal article" date="2023" name="Res Sq">
        <title>Genomic and morphological characterization of Knufia obscura isolated from the Mars 2020 spacecraft assembly facility.</title>
        <authorList>
            <person name="Chander A.M."/>
            <person name="Teixeira M.M."/>
            <person name="Singh N.K."/>
            <person name="Williams M.P."/>
            <person name="Parker C.W."/>
            <person name="Leo P."/>
            <person name="Stajich J.E."/>
            <person name="Torok T."/>
            <person name="Tighe S."/>
            <person name="Mason C.E."/>
            <person name="Venkateswaran K."/>
        </authorList>
    </citation>
    <scope>NUCLEOTIDE SEQUENCE [LARGE SCALE GENOMIC DNA]</scope>
    <source>
        <strain evidence="2 3">CCFEE 5817</strain>
    </source>
</reference>
<sequence length="390" mass="43696">MGSTTTRAATRHDLNDDALGKWLEEANVIPNLELPVISTKIGYGQSNPTYFVDDASGQRFILRKKPSGTIISPVAHQVDREYRVLKALNAVSGFPVPKAYGLCMDTDVIGTAFYVMEFIKGRIMKDYVELSELSPQDRYKAWFSLIETLGWLHSLDPDKLGLQGYGKKTDFYRRQCQTFPRIEAQQAVVKDIKTGEPLGRAHERYDEVIDYVRGHLPRDRYAIIHGDFKFDNVILHPTEPRVIAILDWELSTIGHPLVDLVFTTSPFWHLNANAAASDNATAIAYHSAESRREYGLPDLNELLDKYTSIVGYDVRKDGNGLDMEVAKIFNFVRGATISHGIQARTVTGQASSDESHLYFKNTRRSVEAAVKLIEEVESGRKGGSGAKARL</sequence>
<dbReference type="PROSITE" id="PS50011">
    <property type="entry name" value="PROTEIN_KINASE_DOM"/>
    <property type="match status" value="1"/>
</dbReference>
<dbReference type="InterPro" id="IPR052898">
    <property type="entry name" value="ACAD10-like"/>
</dbReference>
<dbReference type="EMBL" id="JAVHJV010000006">
    <property type="protein sequence ID" value="KAK5941730.1"/>
    <property type="molecule type" value="Genomic_DNA"/>
</dbReference>
<dbReference type="InterPro" id="IPR041726">
    <property type="entry name" value="ACAD10_11_N"/>
</dbReference>
<dbReference type="PROSITE" id="PS00108">
    <property type="entry name" value="PROTEIN_KINASE_ST"/>
    <property type="match status" value="1"/>
</dbReference>
<comment type="caution">
    <text evidence="2">The sequence shown here is derived from an EMBL/GenBank/DDBJ whole genome shotgun (WGS) entry which is preliminary data.</text>
</comment>
<dbReference type="RefSeq" id="XP_064729820.1">
    <property type="nucleotide sequence ID" value="XM_064874098.1"/>
</dbReference>
<dbReference type="PANTHER" id="PTHR47829">
    <property type="entry name" value="HYDROLASE, PUTATIVE (AFU_ORTHOLOGUE AFUA_1G12880)-RELATED"/>
    <property type="match status" value="1"/>
</dbReference>
<feature type="domain" description="Protein kinase" evidence="1">
    <location>
        <begin position="35"/>
        <end position="390"/>
    </location>
</feature>
<protein>
    <recommendedName>
        <fullName evidence="1">Protein kinase domain-containing protein</fullName>
    </recommendedName>
</protein>
<evidence type="ECO:0000313" key="2">
    <source>
        <dbReference type="EMBL" id="KAK5941730.1"/>
    </source>
</evidence>
<dbReference type="Proteomes" id="UP001334248">
    <property type="component" value="Unassembled WGS sequence"/>
</dbReference>
<dbReference type="PANTHER" id="PTHR47829:SF1">
    <property type="entry name" value="HAD FAMILY PHOSPHATASE"/>
    <property type="match status" value="1"/>
</dbReference>
<evidence type="ECO:0000313" key="3">
    <source>
        <dbReference type="Proteomes" id="UP001334248"/>
    </source>
</evidence>
<dbReference type="InterPro" id="IPR000719">
    <property type="entry name" value="Prot_kinase_dom"/>
</dbReference>
<dbReference type="GeneID" id="89999130"/>
<keyword evidence="3" id="KW-1185">Reference proteome</keyword>
<dbReference type="InterPro" id="IPR011009">
    <property type="entry name" value="Kinase-like_dom_sf"/>
</dbReference>
<dbReference type="Pfam" id="PF01636">
    <property type="entry name" value="APH"/>
    <property type="match status" value="1"/>
</dbReference>